<gene>
    <name evidence="3" type="ORF">GWI33_011365</name>
</gene>
<keyword evidence="4" id="KW-1185">Reference proteome</keyword>
<evidence type="ECO:0000313" key="3">
    <source>
        <dbReference type="EMBL" id="KAF7275693.1"/>
    </source>
</evidence>
<feature type="compositionally biased region" description="Acidic residues" evidence="1">
    <location>
        <begin position="55"/>
        <end position="71"/>
    </location>
</feature>
<dbReference type="OrthoDB" id="683240at2759"/>
<evidence type="ECO:0000256" key="1">
    <source>
        <dbReference type="SAM" id="MobiDB-lite"/>
    </source>
</evidence>
<protein>
    <recommendedName>
        <fullName evidence="2">Transcriptional regulator SutA RNAP-binding domain-containing protein</fullName>
    </recommendedName>
</protein>
<dbReference type="Proteomes" id="UP000625711">
    <property type="component" value="Unassembled WGS sequence"/>
</dbReference>
<dbReference type="AlphaFoldDB" id="A0A834ICU9"/>
<proteinExistence type="predicted"/>
<name>A0A834ICU9_RHYFE</name>
<reference evidence="3" key="1">
    <citation type="submission" date="2020-08" db="EMBL/GenBank/DDBJ databases">
        <title>Genome sequencing and assembly of the red palm weevil Rhynchophorus ferrugineus.</title>
        <authorList>
            <person name="Dias G.B."/>
            <person name="Bergman C.M."/>
            <person name="Manee M."/>
        </authorList>
    </citation>
    <scope>NUCLEOTIDE SEQUENCE</scope>
    <source>
        <strain evidence="3">AA-2017</strain>
        <tissue evidence="3">Whole larva</tissue>
    </source>
</reference>
<comment type="caution">
    <text evidence="3">The sequence shown here is derived from an EMBL/GenBank/DDBJ whole genome shotgun (WGS) entry which is preliminary data.</text>
</comment>
<sequence length="134" mass="14645">MMMHSMSALGWVNKWQLKPLQWLRSEGMNIVAGQAKAIAMFSEQASGGTIMTDANDYDDEDREDQSVDEDEAKAAQKGADNDSGNLSDADLAEAESLTVTAKQHIREQLEDELARFLAQGGSITQVPPDESARD</sequence>
<dbReference type="EMBL" id="JAACXV010009403">
    <property type="protein sequence ID" value="KAF7275693.1"/>
    <property type="molecule type" value="Genomic_DNA"/>
</dbReference>
<dbReference type="InterPro" id="IPR049191">
    <property type="entry name" value="SutA_RBD"/>
</dbReference>
<accession>A0A834ICU9</accession>
<organism evidence="3 4">
    <name type="scientific">Rhynchophorus ferrugineus</name>
    <name type="common">Red palm weevil</name>
    <name type="synonym">Curculio ferrugineus</name>
    <dbReference type="NCBI Taxonomy" id="354439"/>
    <lineage>
        <taxon>Eukaryota</taxon>
        <taxon>Metazoa</taxon>
        <taxon>Ecdysozoa</taxon>
        <taxon>Arthropoda</taxon>
        <taxon>Hexapoda</taxon>
        <taxon>Insecta</taxon>
        <taxon>Pterygota</taxon>
        <taxon>Neoptera</taxon>
        <taxon>Endopterygota</taxon>
        <taxon>Coleoptera</taxon>
        <taxon>Polyphaga</taxon>
        <taxon>Cucujiformia</taxon>
        <taxon>Curculionidae</taxon>
        <taxon>Dryophthorinae</taxon>
        <taxon>Rhynchophorus</taxon>
    </lineage>
</organism>
<evidence type="ECO:0000313" key="4">
    <source>
        <dbReference type="Proteomes" id="UP000625711"/>
    </source>
</evidence>
<evidence type="ECO:0000259" key="2">
    <source>
        <dbReference type="Pfam" id="PF20661"/>
    </source>
</evidence>
<feature type="domain" description="Transcriptional regulator SutA RNAP-binding" evidence="2">
    <location>
        <begin position="101"/>
        <end position="133"/>
    </location>
</feature>
<dbReference type="Pfam" id="PF20661">
    <property type="entry name" value="SutA-RBD"/>
    <property type="match status" value="1"/>
</dbReference>
<feature type="region of interest" description="Disordered" evidence="1">
    <location>
        <begin position="44"/>
        <end position="91"/>
    </location>
</feature>